<evidence type="ECO:0000313" key="1">
    <source>
        <dbReference type="EMBL" id="GFN84789.1"/>
    </source>
</evidence>
<dbReference type="Proteomes" id="UP000735302">
    <property type="component" value="Unassembled WGS sequence"/>
</dbReference>
<gene>
    <name evidence="1" type="ORF">PoB_001129500</name>
</gene>
<keyword evidence="2" id="KW-1185">Reference proteome</keyword>
<reference evidence="1 2" key="1">
    <citation type="journal article" date="2021" name="Elife">
        <title>Chloroplast acquisition without the gene transfer in kleptoplastic sea slugs, Plakobranchus ocellatus.</title>
        <authorList>
            <person name="Maeda T."/>
            <person name="Takahashi S."/>
            <person name="Yoshida T."/>
            <person name="Shimamura S."/>
            <person name="Takaki Y."/>
            <person name="Nagai Y."/>
            <person name="Toyoda A."/>
            <person name="Suzuki Y."/>
            <person name="Arimoto A."/>
            <person name="Ishii H."/>
            <person name="Satoh N."/>
            <person name="Nishiyama T."/>
            <person name="Hasebe M."/>
            <person name="Maruyama T."/>
            <person name="Minagawa J."/>
            <person name="Obokata J."/>
            <person name="Shigenobu S."/>
        </authorList>
    </citation>
    <scope>NUCLEOTIDE SEQUENCE [LARGE SCALE GENOMIC DNA]</scope>
</reference>
<organism evidence="1 2">
    <name type="scientific">Plakobranchus ocellatus</name>
    <dbReference type="NCBI Taxonomy" id="259542"/>
    <lineage>
        <taxon>Eukaryota</taxon>
        <taxon>Metazoa</taxon>
        <taxon>Spiralia</taxon>
        <taxon>Lophotrochozoa</taxon>
        <taxon>Mollusca</taxon>
        <taxon>Gastropoda</taxon>
        <taxon>Heterobranchia</taxon>
        <taxon>Euthyneura</taxon>
        <taxon>Panpulmonata</taxon>
        <taxon>Sacoglossa</taxon>
        <taxon>Placobranchoidea</taxon>
        <taxon>Plakobranchidae</taxon>
        <taxon>Plakobranchus</taxon>
    </lineage>
</organism>
<dbReference type="AlphaFoldDB" id="A0AAV3YQR8"/>
<evidence type="ECO:0000313" key="2">
    <source>
        <dbReference type="Proteomes" id="UP000735302"/>
    </source>
</evidence>
<dbReference type="EMBL" id="BLXT01001347">
    <property type="protein sequence ID" value="GFN84789.1"/>
    <property type="molecule type" value="Genomic_DNA"/>
</dbReference>
<comment type="caution">
    <text evidence="1">The sequence shown here is derived from an EMBL/GenBank/DDBJ whole genome shotgun (WGS) entry which is preliminary data.</text>
</comment>
<proteinExistence type="predicted"/>
<name>A0AAV3YQR8_9GAST</name>
<protein>
    <submittedName>
        <fullName evidence="1">Uncharacterized protein</fullName>
    </submittedName>
</protein>
<sequence length="98" mass="10951">MENDVVDQKKKDTVDEKVHGSSWATWRGYSYRLPGFDASSGRIRQGMRWRGGVFSGPPAENGRMRSMVRKDPATATEAINPVDSATRHRRTLECGAVI</sequence>
<accession>A0AAV3YQR8</accession>